<name>A0A074RG50_9AGAM</name>
<protein>
    <submittedName>
        <fullName evidence="2">Uncharacterized protein</fullName>
    </submittedName>
</protein>
<proteinExistence type="predicted"/>
<evidence type="ECO:0000256" key="1">
    <source>
        <dbReference type="SAM" id="MobiDB-lite"/>
    </source>
</evidence>
<dbReference type="HOGENOM" id="CLU_081069_0_0_1"/>
<reference evidence="2 3" key="1">
    <citation type="submission" date="2013-12" db="EMBL/GenBank/DDBJ databases">
        <authorList>
            <person name="Cubeta M."/>
            <person name="Pakala S."/>
            <person name="Fedorova N."/>
            <person name="Thomas E."/>
            <person name="Dean R."/>
            <person name="Jabaji S."/>
            <person name="Neate S."/>
            <person name="Toda T."/>
            <person name="Tavantzis S."/>
            <person name="Vilgalys R."/>
            <person name="Bharathan N."/>
            <person name="Pakala S."/>
            <person name="Losada L.S."/>
            <person name="Zafar N."/>
            <person name="Nierman W."/>
        </authorList>
    </citation>
    <scope>NUCLEOTIDE SEQUENCE [LARGE SCALE GENOMIC DNA]</scope>
    <source>
        <strain evidence="2 3">123E</strain>
    </source>
</reference>
<comment type="caution">
    <text evidence="2">The sequence shown here is derived from an EMBL/GenBank/DDBJ whole genome shotgun (WGS) entry which is preliminary data.</text>
</comment>
<dbReference type="AlphaFoldDB" id="A0A074RG50"/>
<gene>
    <name evidence="2" type="ORF">V565_217990</name>
</gene>
<evidence type="ECO:0000313" key="3">
    <source>
        <dbReference type="Proteomes" id="UP000027456"/>
    </source>
</evidence>
<dbReference type="Proteomes" id="UP000027456">
    <property type="component" value="Unassembled WGS sequence"/>
</dbReference>
<organism evidence="2 3">
    <name type="scientific">Rhizoctonia solani 123E</name>
    <dbReference type="NCBI Taxonomy" id="1423351"/>
    <lineage>
        <taxon>Eukaryota</taxon>
        <taxon>Fungi</taxon>
        <taxon>Dikarya</taxon>
        <taxon>Basidiomycota</taxon>
        <taxon>Agaricomycotina</taxon>
        <taxon>Agaricomycetes</taxon>
        <taxon>Cantharellales</taxon>
        <taxon>Ceratobasidiaceae</taxon>
        <taxon>Rhizoctonia</taxon>
    </lineage>
</organism>
<sequence>MAPLNHCISITGLGQIRSIAVPDSTKPYSFHLYCDFNFQKAGCLTIPVVKYCENGDVPPVGSYVSLSGPIWMPEGSDGSIEADILEVVATNGALGLNLPSPSVYAIGTVATVINRDIYMDVGAYSRSSHSLVTYQIIVTVPNNPRRANMKLPQPGSNVSVRGILSYIAVHEDIMAIELENLTYLPRTDFSSRDKSSPGGKTKRQLIAEK</sequence>
<dbReference type="EMBL" id="AZST01001277">
    <property type="protein sequence ID" value="KEP46116.1"/>
    <property type="molecule type" value="Genomic_DNA"/>
</dbReference>
<keyword evidence="3" id="KW-1185">Reference proteome</keyword>
<evidence type="ECO:0000313" key="2">
    <source>
        <dbReference type="EMBL" id="KEP46116.1"/>
    </source>
</evidence>
<feature type="non-terminal residue" evidence="2">
    <location>
        <position position="209"/>
    </location>
</feature>
<feature type="region of interest" description="Disordered" evidence="1">
    <location>
        <begin position="187"/>
        <end position="209"/>
    </location>
</feature>
<accession>A0A074RG50</accession>
<dbReference type="OrthoDB" id="3260402at2759"/>